<dbReference type="Pfam" id="PF12802">
    <property type="entry name" value="MarR_2"/>
    <property type="match status" value="1"/>
</dbReference>
<evidence type="ECO:0000256" key="3">
    <source>
        <dbReference type="ARBA" id="ARBA00023163"/>
    </source>
</evidence>
<accession>A0A6G3SN57</accession>
<dbReference type="GO" id="GO:0003700">
    <property type="term" value="F:DNA-binding transcription factor activity"/>
    <property type="evidence" value="ECO:0007669"/>
    <property type="project" value="InterPro"/>
</dbReference>
<dbReference type="PANTHER" id="PTHR38465">
    <property type="entry name" value="HTH-TYPE TRANSCRIPTIONAL REGULATOR MJ1563-RELATED"/>
    <property type="match status" value="1"/>
</dbReference>
<evidence type="ECO:0000256" key="1">
    <source>
        <dbReference type="ARBA" id="ARBA00023015"/>
    </source>
</evidence>
<keyword evidence="3" id="KW-0804">Transcription</keyword>
<dbReference type="InterPro" id="IPR000835">
    <property type="entry name" value="HTH_MarR-typ"/>
</dbReference>
<dbReference type="AlphaFoldDB" id="A0A6G3SN57"/>
<keyword evidence="2" id="KW-0238">DNA-binding</keyword>
<evidence type="ECO:0000313" key="6">
    <source>
        <dbReference type="EMBL" id="NEB99278.1"/>
    </source>
</evidence>
<dbReference type="GO" id="GO:0003677">
    <property type="term" value="F:DNA binding"/>
    <property type="evidence" value="ECO:0007669"/>
    <property type="project" value="UniProtKB-KW"/>
</dbReference>
<dbReference type="InterPro" id="IPR052362">
    <property type="entry name" value="HTH-GbsR_regulator"/>
</dbReference>
<evidence type="ECO:0000313" key="7">
    <source>
        <dbReference type="Proteomes" id="UP000470951"/>
    </source>
</evidence>
<feature type="domain" description="HTH marR-type" evidence="4">
    <location>
        <begin position="34"/>
        <end position="94"/>
    </location>
</feature>
<organism evidence="5">
    <name type="scientific">Streptomyces anulatus</name>
    <name type="common">Streptomyces chrysomallus</name>
    <dbReference type="NCBI Taxonomy" id="1892"/>
    <lineage>
        <taxon>Bacteria</taxon>
        <taxon>Bacillati</taxon>
        <taxon>Actinomycetota</taxon>
        <taxon>Actinomycetes</taxon>
        <taxon>Kitasatosporales</taxon>
        <taxon>Streptomycetaceae</taxon>
        <taxon>Streptomyces</taxon>
    </lineage>
</organism>
<dbReference type="Gene3D" id="1.10.10.10">
    <property type="entry name" value="Winged helix-like DNA-binding domain superfamily/Winged helix DNA-binding domain"/>
    <property type="match status" value="1"/>
</dbReference>
<dbReference type="InterPro" id="IPR036390">
    <property type="entry name" value="WH_DNA-bd_sf"/>
</dbReference>
<dbReference type="PANTHER" id="PTHR38465:SF2">
    <property type="entry name" value="HTH-TYPE TRANSCRIPTIONAL REGULATOR MMPR5"/>
    <property type="match status" value="1"/>
</dbReference>
<comment type="caution">
    <text evidence="5">The sequence shown here is derived from an EMBL/GenBank/DDBJ whole genome shotgun (WGS) entry which is preliminary data.</text>
</comment>
<dbReference type="InterPro" id="IPR036388">
    <property type="entry name" value="WH-like_DNA-bd_sf"/>
</dbReference>
<sequence length="169" mass="19207">MDERRKESRVDGGDDEAAVSRFVERFAAQLCQAGMARMPARVFAALLSSEQGALTSAELSAQLKISPAAVSGAVRYLAQVNMVSREREPGSRRERYRVQGNQWYDALLERDTFLKNWQATMREGVEQFGLDTPQGRRIDDTLEFFRFLEKELGSMMERWAAHRAERLGG</sequence>
<dbReference type="SUPFAM" id="SSF46785">
    <property type="entry name" value="Winged helix' DNA-binding domain"/>
    <property type="match status" value="1"/>
</dbReference>
<keyword evidence="1" id="KW-0805">Transcription regulation</keyword>
<evidence type="ECO:0000256" key="2">
    <source>
        <dbReference type="ARBA" id="ARBA00023125"/>
    </source>
</evidence>
<evidence type="ECO:0000313" key="5">
    <source>
        <dbReference type="EMBL" id="NEB84182.1"/>
    </source>
</evidence>
<evidence type="ECO:0000259" key="4">
    <source>
        <dbReference type="Pfam" id="PF12802"/>
    </source>
</evidence>
<protein>
    <submittedName>
        <fullName evidence="5">MarR family transcriptional regulator</fullName>
    </submittedName>
</protein>
<dbReference type="RefSeq" id="WP_087767506.1">
    <property type="nucleotide sequence ID" value="NZ_CBDRIV010000027.1"/>
</dbReference>
<dbReference type="EMBL" id="JAAGMS010000163">
    <property type="protein sequence ID" value="NEB99278.1"/>
    <property type="molecule type" value="Genomic_DNA"/>
</dbReference>
<dbReference type="Proteomes" id="UP000470951">
    <property type="component" value="Unassembled WGS sequence"/>
</dbReference>
<dbReference type="EMBL" id="JAAGMK010000209">
    <property type="protein sequence ID" value="NEB84182.1"/>
    <property type="molecule type" value="Genomic_DNA"/>
</dbReference>
<proteinExistence type="predicted"/>
<reference evidence="5 7" key="1">
    <citation type="submission" date="2020-01" db="EMBL/GenBank/DDBJ databases">
        <title>Insect and environment-associated Actinomycetes.</title>
        <authorList>
            <person name="Currrie C."/>
            <person name="Chevrette M."/>
            <person name="Carlson C."/>
            <person name="Stubbendieck R."/>
            <person name="Wendt-Pienkowski E."/>
        </authorList>
    </citation>
    <scope>NUCLEOTIDE SEQUENCE</scope>
    <source>
        <strain evidence="5">SID505</strain>
        <strain evidence="6 7">SID7903</strain>
    </source>
</reference>
<name>A0A6G3SN57_STRAQ</name>
<gene>
    <name evidence="5" type="ORF">G3I43_08320</name>
    <name evidence="6" type="ORF">G3I58_15045</name>
</gene>